<evidence type="ECO:0000313" key="1">
    <source>
        <dbReference type="EMBL" id="MFD1002318.1"/>
    </source>
</evidence>
<dbReference type="EMBL" id="JBHTKA010000008">
    <property type="protein sequence ID" value="MFD1002318.1"/>
    <property type="molecule type" value="Genomic_DNA"/>
</dbReference>
<keyword evidence="2" id="KW-1185">Reference proteome</keyword>
<organism evidence="1 2">
    <name type="scientific">Ohtaekwangia kribbensis</name>
    <dbReference type="NCBI Taxonomy" id="688913"/>
    <lineage>
        <taxon>Bacteria</taxon>
        <taxon>Pseudomonadati</taxon>
        <taxon>Bacteroidota</taxon>
        <taxon>Cytophagia</taxon>
        <taxon>Cytophagales</taxon>
        <taxon>Fulvivirgaceae</taxon>
        <taxon>Ohtaekwangia</taxon>
    </lineage>
</organism>
<sequence length="84" mass="9936">MKAEIKIYKGIEYVQVNLLPAEQQNIISETLSNKLYIKILIDGKIIGNCLQYKDYELWYNNVYRLPHKRSDAVMIEELEESLKD</sequence>
<accession>A0ABW3K8C8</accession>
<name>A0ABW3K8C8_9BACT</name>
<dbReference type="RefSeq" id="WP_377583305.1">
    <property type="nucleotide sequence ID" value="NZ_JBHTKA010000008.1"/>
</dbReference>
<comment type="caution">
    <text evidence="1">The sequence shown here is derived from an EMBL/GenBank/DDBJ whole genome shotgun (WGS) entry which is preliminary data.</text>
</comment>
<evidence type="ECO:0000313" key="2">
    <source>
        <dbReference type="Proteomes" id="UP001597112"/>
    </source>
</evidence>
<dbReference type="Proteomes" id="UP001597112">
    <property type="component" value="Unassembled WGS sequence"/>
</dbReference>
<protein>
    <submittedName>
        <fullName evidence="1">Uncharacterized protein</fullName>
    </submittedName>
</protein>
<proteinExistence type="predicted"/>
<gene>
    <name evidence="1" type="ORF">ACFQ21_23535</name>
</gene>
<reference evidence="2" key="1">
    <citation type="journal article" date="2019" name="Int. J. Syst. Evol. Microbiol.">
        <title>The Global Catalogue of Microorganisms (GCM) 10K type strain sequencing project: providing services to taxonomists for standard genome sequencing and annotation.</title>
        <authorList>
            <consortium name="The Broad Institute Genomics Platform"/>
            <consortium name="The Broad Institute Genome Sequencing Center for Infectious Disease"/>
            <person name="Wu L."/>
            <person name="Ma J."/>
        </authorList>
    </citation>
    <scope>NUCLEOTIDE SEQUENCE [LARGE SCALE GENOMIC DNA]</scope>
    <source>
        <strain evidence="2">CCUG 58938</strain>
    </source>
</reference>